<organism evidence="4 5">
    <name type="scientific">Ligilactobacillus ruminis DSM 20403 = NBRC 102161</name>
    <dbReference type="NCBI Taxonomy" id="1423798"/>
    <lineage>
        <taxon>Bacteria</taxon>
        <taxon>Bacillati</taxon>
        <taxon>Bacillota</taxon>
        <taxon>Bacilli</taxon>
        <taxon>Lactobacillales</taxon>
        <taxon>Lactobacillaceae</taxon>
        <taxon>Ligilactobacillus</taxon>
    </lineage>
</organism>
<comment type="function">
    <text evidence="3">Toxic component of a type II toxin-antitoxin (TA) system.</text>
</comment>
<keyword evidence="3" id="KW-0540">Nuclease</keyword>
<sequence length="127" mass="13814">MGSTLDVRRGDIFYADLSPVVGSEQGGLRPVVVIQNNIGNRFSPTIIVAAITSKISKPKMPTHVAVKASEPGKRGLEKDSVILLEQLRTIDKQRLRDKICCLSKKKLGDVDHALQISVGLINIKGNK</sequence>
<evidence type="ECO:0000256" key="3">
    <source>
        <dbReference type="PIRNR" id="PIRNR033490"/>
    </source>
</evidence>
<dbReference type="GO" id="GO:0003677">
    <property type="term" value="F:DNA binding"/>
    <property type="evidence" value="ECO:0007669"/>
    <property type="project" value="InterPro"/>
</dbReference>
<dbReference type="PIRSF" id="PIRSF033490">
    <property type="entry name" value="MazF"/>
    <property type="match status" value="1"/>
</dbReference>
<name>A0A1I2Q416_9LACO</name>
<gene>
    <name evidence="4" type="ORF">SAMN02910432_00459</name>
</gene>
<dbReference type="GO" id="GO:0016075">
    <property type="term" value="P:rRNA catabolic process"/>
    <property type="evidence" value="ECO:0007669"/>
    <property type="project" value="TreeGrafter"/>
</dbReference>
<dbReference type="Pfam" id="PF02452">
    <property type="entry name" value="PemK_toxin"/>
    <property type="match status" value="1"/>
</dbReference>
<keyword evidence="3" id="KW-0378">Hydrolase</keyword>
<dbReference type="GO" id="GO:0006402">
    <property type="term" value="P:mRNA catabolic process"/>
    <property type="evidence" value="ECO:0007669"/>
    <property type="project" value="TreeGrafter"/>
</dbReference>
<dbReference type="PANTHER" id="PTHR33988:SF2">
    <property type="entry name" value="ENDORIBONUCLEASE MAZF"/>
    <property type="match status" value="1"/>
</dbReference>
<keyword evidence="2" id="KW-1277">Toxin-antitoxin system</keyword>
<comment type="similarity">
    <text evidence="1 3">Belongs to the PemK/MazF family.</text>
</comment>
<proteinExistence type="inferred from homology"/>
<dbReference type="AlphaFoldDB" id="A0A1I2Q416"/>
<dbReference type="InterPro" id="IPR003477">
    <property type="entry name" value="PemK-like"/>
</dbReference>
<evidence type="ECO:0000256" key="1">
    <source>
        <dbReference type="ARBA" id="ARBA00007521"/>
    </source>
</evidence>
<dbReference type="GO" id="GO:0016787">
    <property type="term" value="F:hydrolase activity"/>
    <property type="evidence" value="ECO:0007669"/>
    <property type="project" value="UniProtKB-KW"/>
</dbReference>
<dbReference type="InterPro" id="IPR011067">
    <property type="entry name" value="Plasmid_toxin/cell-grow_inhib"/>
</dbReference>
<dbReference type="Proteomes" id="UP000182635">
    <property type="component" value="Unassembled WGS sequence"/>
</dbReference>
<dbReference type="EMBL" id="FOPI01000006">
    <property type="protein sequence ID" value="SFG23038.1"/>
    <property type="molecule type" value="Genomic_DNA"/>
</dbReference>
<dbReference type="RefSeq" id="WP_014072907.1">
    <property type="nucleotide sequence ID" value="NZ_AYYL01000051.1"/>
</dbReference>
<dbReference type="SUPFAM" id="SSF50118">
    <property type="entry name" value="Cell growth inhibitor/plasmid maintenance toxic component"/>
    <property type="match status" value="1"/>
</dbReference>
<dbReference type="OrthoDB" id="9808744at2"/>
<keyword evidence="3" id="KW-0255">Endonuclease</keyword>
<reference evidence="5" key="1">
    <citation type="submission" date="2016-10" db="EMBL/GenBank/DDBJ databases">
        <authorList>
            <person name="Varghese N."/>
            <person name="Submissions S."/>
        </authorList>
    </citation>
    <scope>NUCLEOTIDE SEQUENCE [LARGE SCALE GENOMIC DNA]</scope>
    <source>
        <strain evidence="5">DSM 20403</strain>
    </source>
</reference>
<evidence type="ECO:0000313" key="4">
    <source>
        <dbReference type="EMBL" id="SFG23038.1"/>
    </source>
</evidence>
<evidence type="ECO:0000256" key="2">
    <source>
        <dbReference type="ARBA" id="ARBA00022649"/>
    </source>
</evidence>
<dbReference type="Gene3D" id="2.30.30.110">
    <property type="match status" value="1"/>
</dbReference>
<dbReference type="EC" id="3.1.-.-" evidence="3"/>
<dbReference type="GO" id="GO:0004521">
    <property type="term" value="F:RNA endonuclease activity"/>
    <property type="evidence" value="ECO:0007669"/>
    <property type="project" value="TreeGrafter"/>
</dbReference>
<dbReference type="GeneID" id="29803174"/>
<accession>A0A1I2Q416</accession>
<dbReference type="PANTHER" id="PTHR33988">
    <property type="entry name" value="ENDORIBONUCLEASE MAZF-RELATED"/>
    <property type="match status" value="1"/>
</dbReference>
<evidence type="ECO:0000313" key="5">
    <source>
        <dbReference type="Proteomes" id="UP000182635"/>
    </source>
</evidence>
<protein>
    <recommendedName>
        <fullName evidence="3">mRNA interferase</fullName>
        <ecNumber evidence="3">3.1.-.-</ecNumber>
    </recommendedName>
</protein>